<dbReference type="PANTHER" id="PTHR11786:SF0">
    <property type="entry name" value="ARYLAMINE N-ACETYLTRANSFERASE 4-RELATED"/>
    <property type="match status" value="1"/>
</dbReference>
<dbReference type="OrthoDB" id="7181050at2"/>
<evidence type="ECO:0000256" key="1">
    <source>
        <dbReference type="ARBA" id="ARBA00006547"/>
    </source>
</evidence>
<name>A0A844ZNT3_9SPHN</name>
<keyword evidence="4" id="KW-1185">Reference proteome</keyword>
<dbReference type="SUPFAM" id="SSF54001">
    <property type="entry name" value="Cysteine proteinases"/>
    <property type="match status" value="1"/>
</dbReference>
<proteinExistence type="inferred from homology"/>
<dbReference type="InterPro" id="IPR001447">
    <property type="entry name" value="Arylamine_N-AcTrfase"/>
</dbReference>
<dbReference type="EMBL" id="WTYY01000003">
    <property type="protein sequence ID" value="MXO88716.1"/>
    <property type="molecule type" value="Genomic_DNA"/>
</dbReference>
<keyword evidence="3" id="KW-0808">Transferase</keyword>
<organism evidence="3 4">
    <name type="scientific">Alteraurantiacibacter aestuarii</name>
    <dbReference type="NCBI Taxonomy" id="650004"/>
    <lineage>
        <taxon>Bacteria</taxon>
        <taxon>Pseudomonadati</taxon>
        <taxon>Pseudomonadota</taxon>
        <taxon>Alphaproteobacteria</taxon>
        <taxon>Sphingomonadales</taxon>
        <taxon>Erythrobacteraceae</taxon>
        <taxon>Alteraurantiacibacter</taxon>
    </lineage>
</organism>
<dbReference type="Proteomes" id="UP000435243">
    <property type="component" value="Unassembled WGS sequence"/>
</dbReference>
<gene>
    <name evidence="3" type="ORF">GRI32_08175</name>
</gene>
<evidence type="ECO:0000256" key="2">
    <source>
        <dbReference type="RuleBase" id="RU003452"/>
    </source>
</evidence>
<accession>A0A844ZNT3</accession>
<dbReference type="PRINTS" id="PR01543">
    <property type="entry name" value="ANATRNSFRASE"/>
</dbReference>
<sequence>MGDRLGAYCARLALDEVPGADAAGLALLQSAHRQAITFENLDVLLGCPILIGSDDVFAKLVTAGRGGYCFEQNRLYADMLALMGIASRPLLARPRLAIPDNVIPPRTHVLLLADLGGEKWLADAGFGGSYVPPLPLTDGAETRTPDGARHRLRHIGRADGDWLLERSGPRATTDGRAQPHGDWQAQYSFDLAPVAQADMDQANHWTATWPQSRFVLGPIVSRVLPGGFMALSGTSLSIAQGDQSERRELQDAQEWRAALADLFAIDLDLAQVSQLRLFDS</sequence>
<dbReference type="Gene3D" id="2.40.128.150">
    <property type="entry name" value="Cysteine proteinases"/>
    <property type="match status" value="1"/>
</dbReference>
<reference evidence="3 4" key="1">
    <citation type="submission" date="2019-12" db="EMBL/GenBank/DDBJ databases">
        <title>Genomic-based taxomic classification of the family Erythrobacteraceae.</title>
        <authorList>
            <person name="Xu L."/>
        </authorList>
    </citation>
    <scope>NUCLEOTIDE SEQUENCE [LARGE SCALE GENOMIC DNA]</scope>
    <source>
        <strain evidence="3 4">JCM 16339</strain>
    </source>
</reference>
<dbReference type="Pfam" id="PF00797">
    <property type="entry name" value="Acetyltransf_2"/>
    <property type="match status" value="1"/>
</dbReference>
<dbReference type="AlphaFoldDB" id="A0A844ZNT3"/>
<dbReference type="InterPro" id="IPR038765">
    <property type="entry name" value="Papain-like_cys_pep_sf"/>
</dbReference>
<evidence type="ECO:0000313" key="3">
    <source>
        <dbReference type="EMBL" id="MXO88716.1"/>
    </source>
</evidence>
<dbReference type="PANTHER" id="PTHR11786">
    <property type="entry name" value="N-HYDROXYARYLAMINE O-ACETYLTRANSFERASE"/>
    <property type="match status" value="1"/>
</dbReference>
<dbReference type="RefSeq" id="WP_160590986.1">
    <property type="nucleotide sequence ID" value="NZ_BAAAFP010000001.1"/>
</dbReference>
<protein>
    <submittedName>
        <fullName evidence="3">Arylamine N-acetyltransferase</fullName>
    </submittedName>
</protein>
<dbReference type="GO" id="GO:0016407">
    <property type="term" value="F:acetyltransferase activity"/>
    <property type="evidence" value="ECO:0007669"/>
    <property type="project" value="InterPro"/>
</dbReference>
<comment type="caution">
    <text evidence="3">The sequence shown here is derived from an EMBL/GenBank/DDBJ whole genome shotgun (WGS) entry which is preliminary data.</text>
</comment>
<comment type="similarity">
    <text evidence="1 2">Belongs to the arylamine N-acetyltransferase family.</text>
</comment>
<evidence type="ECO:0000313" key="4">
    <source>
        <dbReference type="Proteomes" id="UP000435243"/>
    </source>
</evidence>
<dbReference type="Gene3D" id="3.30.2140.10">
    <property type="entry name" value="Arylamine N-acetyltransferase"/>
    <property type="match status" value="1"/>
</dbReference>